<keyword evidence="11 18" id="KW-0413">Isomerase</keyword>
<keyword evidence="6 17" id="KW-0547">Nucleotide-binding</keyword>
<dbReference type="SUPFAM" id="SSF53613">
    <property type="entry name" value="Ribokinase-like"/>
    <property type="match status" value="1"/>
</dbReference>
<evidence type="ECO:0000256" key="1">
    <source>
        <dbReference type="ARBA" id="ARBA00000013"/>
    </source>
</evidence>
<feature type="domain" description="YjeF N-terminal" evidence="21">
    <location>
        <begin position="14"/>
        <end position="216"/>
    </location>
</feature>
<dbReference type="GO" id="GO:0046872">
    <property type="term" value="F:metal ion binding"/>
    <property type="evidence" value="ECO:0007669"/>
    <property type="project" value="UniProtKB-UniRule"/>
</dbReference>
<comment type="similarity">
    <text evidence="4 19">In the C-terminal section; belongs to the NnrD/CARKD family.</text>
</comment>
<dbReference type="CDD" id="cd01171">
    <property type="entry name" value="YXKO-related"/>
    <property type="match status" value="1"/>
</dbReference>
<dbReference type="Pfam" id="PF01256">
    <property type="entry name" value="Carb_kinase"/>
    <property type="match status" value="1"/>
</dbReference>
<dbReference type="PANTHER" id="PTHR12592">
    <property type="entry name" value="ATP-DEPENDENT (S)-NAD(P)H-HYDRATE DEHYDRATASE FAMILY MEMBER"/>
    <property type="match status" value="1"/>
</dbReference>
<dbReference type="InterPro" id="IPR029056">
    <property type="entry name" value="Ribokinase-like"/>
</dbReference>
<dbReference type="PANTHER" id="PTHR12592:SF0">
    <property type="entry name" value="ATP-DEPENDENT (S)-NAD(P)H-HYDRATE DEHYDRATASE"/>
    <property type="match status" value="1"/>
</dbReference>
<evidence type="ECO:0000256" key="3">
    <source>
        <dbReference type="ARBA" id="ARBA00006001"/>
    </source>
</evidence>
<keyword evidence="7 17" id="KW-0067">ATP-binding</keyword>
<feature type="binding site" evidence="18">
    <location>
        <begin position="62"/>
        <end position="66"/>
    </location>
    <ligand>
        <name>(6S)-NADPHX</name>
        <dbReference type="ChEBI" id="CHEBI:64076"/>
    </ligand>
</feature>
<evidence type="ECO:0000256" key="7">
    <source>
        <dbReference type="ARBA" id="ARBA00022840"/>
    </source>
</evidence>
<evidence type="ECO:0000256" key="4">
    <source>
        <dbReference type="ARBA" id="ARBA00009524"/>
    </source>
</evidence>
<evidence type="ECO:0000256" key="5">
    <source>
        <dbReference type="ARBA" id="ARBA00022723"/>
    </source>
</evidence>
<comment type="catalytic activity">
    <reaction evidence="15 17 19">
        <text>(6S)-NADHX + ADP = AMP + phosphate + NADH + H(+)</text>
        <dbReference type="Rhea" id="RHEA:32223"/>
        <dbReference type="ChEBI" id="CHEBI:15378"/>
        <dbReference type="ChEBI" id="CHEBI:43474"/>
        <dbReference type="ChEBI" id="CHEBI:57945"/>
        <dbReference type="ChEBI" id="CHEBI:64074"/>
        <dbReference type="ChEBI" id="CHEBI:456215"/>
        <dbReference type="ChEBI" id="CHEBI:456216"/>
        <dbReference type="EC" id="4.2.1.136"/>
    </reaction>
</comment>
<organism evidence="22 23">
    <name type="scientific">Vibrio nigripulchritudo SOn1</name>
    <dbReference type="NCBI Taxonomy" id="1238450"/>
    <lineage>
        <taxon>Bacteria</taxon>
        <taxon>Pseudomonadati</taxon>
        <taxon>Pseudomonadota</taxon>
        <taxon>Gammaproteobacteria</taxon>
        <taxon>Vibrionales</taxon>
        <taxon>Vibrionaceae</taxon>
        <taxon>Vibrio</taxon>
    </lineage>
</organism>
<dbReference type="EMBL" id="CAOF01000144">
    <property type="protein sequence ID" value="CCO48402.1"/>
    <property type="molecule type" value="Genomic_DNA"/>
</dbReference>
<evidence type="ECO:0000256" key="13">
    <source>
        <dbReference type="ARBA" id="ARBA00023268"/>
    </source>
</evidence>
<dbReference type="InterPro" id="IPR000631">
    <property type="entry name" value="CARKD"/>
</dbReference>
<dbReference type="GO" id="GO:0052855">
    <property type="term" value="F:ADP-dependent NAD(P)H-hydrate dehydratase activity"/>
    <property type="evidence" value="ECO:0007669"/>
    <property type="project" value="UniProtKB-UniRule"/>
</dbReference>
<evidence type="ECO:0000313" key="23">
    <source>
        <dbReference type="Proteomes" id="UP000018211"/>
    </source>
</evidence>
<dbReference type="InterPro" id="IPR004443">
    <property type="entry name" value="YjeF_N_dom"/>
</dbReference>
<sequence length="496" mass="52844">MNNQHTPIYTTSQIREGEKLAAKKLGIPMYELMERAGKAIFHFMTHEYATAKKILVLCGTGNNGGDGYVVAKLAKLSGLDVTLWHVGDSDRLTGDALTAQQGWLGIGGEILSPSSSFPKHLELIIDGMLGTGLSGNVRRQYAEVIERVNLHPAPVVAVDVPSGLCADSGFPLGTAIEAEFTVTFIGMKKGLVTGRAKNFTGTLSCDSLGTSEYFKQNVSTPYQMIGSRILDDALPKRKPNSHKGNFGKVLLVGGAHGMGGAITLAASACARTGAGLTKVITYKDNAPSLLATHPEIMIDPNMGNKHLVNDSLQWADTLVLGPGLGQLVWGSELYHLFCHLDLPKVLDADALNFLATQPDKDDNRIITPHPGEASRLLECTVAEVEDNRYQAAANLHEKFGGVVVLKGAGTIVYDGGTFWVCGQGNPGMSTGGMGDVLSGVIGSLLGQKLNLLDAAKLGVWLHSNAADWCAREEGTIGLLASDLLPYLRKLINKMEE</sequence>
<evidence type="ECO:0000256" key="17">
    <source>
        <dbReference type="HAMAP-Rule" id="MF_01965"/>
    </source>
</evidence>
<dbReference type="GO" id="GO:0005524">
    <property type="term" value="F:ATP binding"/>
    <property type="evidence" value="ECO:0007669"/>
    <property type="project" value="UniProtKB-UniRule"/>
</dbReference>
<dbReference type="PROSITE" id="PS51383">
    <property type="entry name" value="YJEF_C_3"/>
    <property type="match status" value="1"/>
</dbReference>
<feature type="binding site" evidence="18">
    <location>
        <position position="126"/>
    </location>
    <ligand>
        <name>K(+)</name>
        <dbReference type="ChEBI" id="CHEBI:29103"/>
    </ligand>
</feature>
<name>A0AAV2VUW0_9VIBR</name>
<dbReference type="HAMAP" id="MF_01965">
    <property type="entry name" value="NADHX_dehydratase"/>
    <property type="match status" value="1"/>
</dbReference>
<evidence type="ECO:0000256" key="16">
    <source>
        <dbReference type="ARBA" id="ARBA00049209"/>
    </source>
</evidence>
<evidence type="ECO:0000256" key="6">
    <source>
        <dbReference type="ARBA" id="ARBA00022741"/>
    </source>
</evidence>
<dbReference type="HAMAP" id="MF_01966">
    <property type="entry name" value="NADHX_epimerase"/>
    <property type="match status" value="1"/>
</dbReference>
<dbReference type="FunFam" id="3.40.1190.20:FF:000017">
    <property type="entry name" value="Multifunctional fusion protein"/>
    <property type="match status" value="1"/>
</dbReference>
<dbReference type="Pfam" id="PF03853">
    <property type="entry name" value="YjeF_N"/>
    <property type="match status" value="1"/>
</dbReference>
<evidence type="ECO:0000259" key="20">
    <source>
        <dbReference type="PROSITE" id="PS51383"/>
    </source>
</evidence>
<comment type="subunit">
    <text evidence="17">Homotetramer.</text>
</comment>
<dbReference type="InterPro" id="IPR030677">
    <property type="entry name" value="Nnr"/>
</dbReference>
<reference evidence="22 23" key="1">
    <citation type="journal article" date="2013" name="ISME J.">
        <title>Comparative genomics of pathogenic lineages of Vibrio nigripulchritudo identifies virulence-associated traits.</title>
        <authorList>
            <person name="Goudenege D."/>
            <person name="Labreuche Y."/>
            <person name="Krin E."/>
            <person name="Ansquer D."/>
            <person name="Mangenot S."/>
            <person name="Calteau A."/>
            <person name="Medigue C."/>
            <person name="Mazel D."/>
            <person name="Polz M.F."/>
            <person name="Le Roux F."/>
        </authorList>
    </citation>
    <scope>NUCLEOTIDE SEQUENCE [LARGE SCALE GENOMIC DNA]</scope>
    <source>
        <strain evidence="22 23">SOn1</strain>
    </source>
</reference>
<keyword evidence="12 17" id="KW-0456">Lyase</keyword>
<feature type="binding site" evidence="18">
    <location>
        <position position="162"/>
    </location>
    <ligand>
        <name>K(+)</name>
        <dbReference type="ChEBI" id="CHEBI:29103"/>
    </ligand>
</feature>
<dbReference type="SUPFAM" id="SSF64153">
    <property type="entry name" value="YjeF N-terminal domain-like"/>
    <property type="match status" value="1"/>
</dbReference>
<dbReference type="PIRSF" id="PIRSF017184">
    <property type="entry name" value="Nnr"/>
    <property type="match status" value="1"/>
</dbReference>
<evidence type="ECO:0000313" key="22">
    <source>
        <dbReference type="EMBL" id="CCO48402.1"/>
    </source>
</evidence>
<evidence type="ECO:0000256" key="15">
    <source>
        <dbReference type="ARBA" id="ARBA00048238"/>
    </source>
</evidence>
<feature type="binding site" evidence="17">
    <location>
        <position position="435"/>
    </location>
    <ligand>
        <name>(6S)-NADPHX</name>
        <dbReference type="ChEBI" id="CHEBI:64076"/>
    </ligand>
</feature>
<comment type="similarity">
    <text evidence="18">Belongs to the NnrE/AIBP family.</text>
</comment>
<comment type="caution">
    <text evidence="22">The sequence shown here is derived from an EMBL/GenBank/DDBJ whole genome shotgun (WGS) entry which is preliminary data.</text>
</comment>
<evidence type="ECO:0000256" key="10">
    <source>
        <dbReference type="ARBA" id="ARBA00023027"/>
    </source>
</evidence>
<accession>A0AAV2VUW0</accession>
<evidence type="ECO:0000256" key="8">
    <source>
        <dbReference type="ARBA" id="ARBA00022857"/>
    </source>
</evidence>
<comment type="cofactor">
    <cofactor evidence="18 19">
        <name>K(+)</name>
        <dbReference type="ChEBI" id="CHEBI:29103"/>
    </cofactor>
    <text evidence="18 19">Binds 1 potassium ion per subunit.</text>
</comment>
<evidence type="ECO:0000256" key="2">
    <source>
        <dbReference type="ARBA" id="ARBA00000909"/>
    </source>
</evidence>
<feature type="binding site" evidence="17">
    <location>
        <position position="323"/>
    </location>
    <ligand>
        <name>(6S)-NADPHX</name>
        <dbReference type="ChEBI" id="CHEBI:64076"/>
    </ligand>
</feature>
<dbReference type="RefSeq" id="WP_022612887.1">
    <property type="nucleotide sequence ID" value="NZ_LK391965.1"/>
</dbReference>
<dbReference type="GO" id="GO:0046496">
    <property type="term" value="P:nicotinamide nucleotide metabolic process"/>
    <property type="evidence" value="ECO:0007669"/>
    <property type="project" value="UniProtKB-UniRule"/>
</dbReference>
<dbReference type="InterPro" id="IPR036652">
    <property type="entry name" value="YjeF_N_dom_sf"/>
</dbReference>
<dbReference type="Gene3D" id="3.40.50.10260">
    <property type="entry name" value="YjeF N-terminal domain"/>
    <property type="match status" value="1"/>
</dbReference>
<dbReference type="InterPro" id="IPR017953">
    <property type="entry name" value="Carbohydrate_kinase_pred_CS"/>
</dbReference>
<comment type="catalytic activity">
    <reaction evidence="1 18 19">
        <text>(6R)-NADHX = (6S)-NADHX</text>
        <dbReference type="Rhea" id="RHEA:32215"/>
        <dbReference type="ChEBI" id="CHEBI:64074"/>
        <dbReference type="ChEBI" id="CHEBI:64075"/>
        <dbReference type="EC" id="5.1.99.6"/>
    </reaction>
</comment>
<keyword evidence="10 17" id="KW-0520">NAD</keyword>
<evidence type="ECO:0000259" key="21">
    <source>
        <dbReference type="PROSITE" id="PS51385"/>
    </source>
</evidence>
<evidence type="ECO:0000256" key="19">
    <source>
        <dbReference type="PIRNR" id="PIRNR017184"/>
    </source>
</evidence>
<comment type="catalytic activity">
    <reaction evidence="2 18 19">
        <text>(6R)-NADPHX = (6S)-NADPHX</text>
        <dbReference type="Rhea" id="RHEA:32227"/>
        <dbReference type="ChEBI" id="CHEBI:64076"/>
        <dbReference type="ChEBI" id="CHEBI:64077"/>
        <dbReference type="EC" id="5.1.99.6"/>
    </reaction>
</comment>
<keyword evidence="13" id="KW-0511">Multifunctional enzyme</keyword>
<feature type="binding site" evidence="18">
    <location>
        <position position="63"/>
    </location>
    <ligand>
        <name>K(+)</name>
        <dbReference type="ChEBI" id="CHEBI:29103"/>
    </ligand>
</feature>
<gene>
    <name evidence="18" type="primary">nnrE</name>
    <name evidence="17" type="synonym">nnrD</name>
    <name evidence="22" type="ORF">VIBNISOn1_510005</name>
</gene>
<evidence type="ECO:0000256" key="18">
    <source>
        <dbReference type="HAMAP-Rule" id="MF_01966"/>
    </source>
</evidence>
<feature type="binding site" evidence="17">
    <location>
        <begin position="406"/>
        <end position="410"/>
    </location>
    <ligand>
        <name>AMP</name>
        <dbReference type="ChEBI" id="CHEBI:456215"/>
    </ligand>
</feature>
<proteinExistence type="inferred from homology"/>
<dbReference type="GO" id="GO:0052856">
    <property type="term" value="F:NAD(P)HX epimerase activity"/>
    <property type="evidence" value="ECO:0007669"/>
    <property type="project" value="UniProtKB-UniRule"/>
</dbReference>
<feature type="binding site" evidence="18">
    <location>
        <begin position="130"/>
        <end position="136"/>
    </location>
    <ligand>
        <name>(6S)-NADPHX</name>
        <dbReference type="ChEBI" id="CHEBI:64076"/>
    </ligand>
</feature>
<feature type="binding site" evidence="17">
    <location>
        <position position="369"/>
    </location>
    <ligand>
        <name>(6S)-NADPHX</name>
        <dbReference type="ChEBI" id="CHEBI:64076"/>
    </ligand>
</feature>
<dbReference type="Gene3D" id="3.40.1190.20">
    <property type="match status" value="1"/>
</dbReference>
<dbReference type="EC" id="5.1.99.6" evidence="19"/>
<dbReference type="FunFam" id="3.40.50.10260:FF:000003">
    <property type="entry name" value="Multifunctional fusion protein"/>
    <property type="match status" value="1"/>
</dbReference>
<dbReference type="PROSITE" id="PS51385">
    <property type="entry name" value="YJEF_N"/>
    <property type="match status" value="1"/>
</dbReference>
<dbReference type="NCBIfam" id="TIGR00197">
    <property type="entry name" value="yjeF_nterm"/>
    <property type="match status" value="1"/>
</dbReference>
<dbReference type="PROSITE" id="PS01050">
    <property type="entry name" value="YJEF_C_2"/>
    <property type="match status" value="1"/>
</dbReference>
<comment type="cofactor">
    <cofactor evidence="17">
        <name>Mg(2+)</name>
        <dbReference type="ChEBI" id="CHEBI:18420"/>
    </cofactor>
</comment>
<dbReference type="GO" id="GO:0110051">
    <property type="term" value="P:metabolite repair"/>
    <property type="evidence" value="ECO:0007669"/>
    <property type="project" value="TreeGrafter"/>
</dbReference>
<evidence type="ECO:0000256" key="14">
    <source>
        <dbReference type="ARBA" id="ARBA00025153"/>
    </source>
</evidence>
<feature type="domain" description="YjeF C-terminal" evidence="20">
    <location>
        <begin position="226"/>
        <end position="494"/>
    </location>
</feature>
<dbReference type="EC" id="4.2.1.136" evidence="19"/>
<comment type="function">
    <text evidence="14 19">Bifunctional enzyme that catalyzes the epimerization of the S- and R-forms of NAD(P)HX and the dehydration of the S-form of NAD(P)HX at the expense of ADP, which is converted to AMP. This allows the repair of both epimers of NAD(P)HX, a damaged form of NAD(P)H that is a result of enzymatic or heat-dependent hydration.</text>
</comment>
<comment type="function">
    <text evidence="17">Catalyzes the dehydration of the S-form of NAD(P)HX at the expense of ADP, which is converted to AMP. Together with NAD(P)HX epimerase, which catalyzes the epimerization of the S- and R-forms, the enzyme allows the repair of both epimers of NAD(P)HX, a damaged form of NAD(P)H that is a result of enzymatic or heat-dependent hydration.</text>
</comment>
<comment type="similarity">
    <text evidence="17">Belongs to the NnrD/CARKD family.</text>
</comment>
<evidence type="ECO:0000256" key="11">
    <source>
        <dbReference type="ARBA" id="ARBA00023235"/>
    </source>
</evidence>
<keyword evidence="5 18" id="KW-0479">Metal-binding</keyword>
<feature type="binding site" evidence="17">
    <location>
        <position position="261"/>
    </location>
    <ligand>
        <name>(6S)-NADPHX</name>
        <dbReference type="ChEBI" id="CHEBI:64076"/>
    </ligand>
</feature>
<keyword evidence="8 17" id="KW-0521">NADP</keyword>
<comment type="function">
    <text evidence="18">Catalyzes the epimerization of the S- and R-forms of NAD(P)HX, a damaged form of NAD(P)H that is a result of enzymatic or heat-dependent hydration. This is a prerequisite for the S-specific NAD(P)H-hydrate dehydratase to allow the repair of both epimers of NAD(P)HX.</text>
</comment>
<dbReference type="AlphaFoldDB" id="A0AAV2VUW0"/>
<comment type="catalytic activity">
    <reaction evidence="16 17 19">
        <text>(6S)-NADPHX + ADP = AMP + phosphate + NADPH + H(+)</text>
        <dbReference type="Rhea" id="RHEA:32235"/>
        <dbReference type="ChEBI" id="CHEBI:15378"/>
        <dbReference type="ChEBI" id="CHEBI:43474"/>
        <dbReference type="ChEBI" id="CHEBI:57783"/>
        <dbReference type="ChEBI" id="CHEBI:64076"/>
        <dbReference type="ChEBI" id="CHEBI:456215"/>
        <dbReference type="ChEBI" id="CHEBI:456216"/>
        <dbReference type="EC" id="4.2.1.136"/>
    </reaction>
</comment>
<keyword evidence="9 18" id="KW-0630">Potassium</keyword>
<feature type="binding site" evidence="18">
    <location>
        <position position="141"/>
    </location>
    <ligand>
        <name>(6S)-NADPHX</name>
        <dbReference type="ChEBI" id="CHEBI:64076"/>
    </ligand>
</feature>
<feature type="binding site" evidence="18">
    <location>
        <position position="159"/>
    </location>
    <ligand>
        <name>(6S)-NADPHX</name>
        <dbReference type="ChEBI" id="CHEBI:64076"/>
    </ligand>
</feature>
<evidence type="ECO:0000256" key="12">
    <source>
        <dbReference type="ARBA" id="ARBA00023239"/>
    </source>
</evidence>
<comment type="similarity">
    <text evidence="3 19">In the N-terminal section; belongs to the NnrE/AIBP family.</text>
</comment>
<protein>
    <recommendedName>
        <fullName evidence="19">Bifunctional NAD(P)H-hydrate repair enzyme</fullName>
    </recommendedName>
    <alternativeName>
        <fullName evidence="19">Nicotinamide nucleotide repair protein</fullName>
    </alternativeName>
    <domain>
        <recommendedName>
            <fullName evidence="19">ADP-dependent (S)-NAD(P)H-hydrate dehydratase</fullName>
            <ecNumber evidence="19">4.2.1.136</ecNumber>
        </recommendedName>
        <alternativeName>
            <fullName evidence="19">ADP-dependent NAD(P)HX dehydratase</fullName>
        </alternativeName>
    </domain>
    <domain>
        <recommendedName>
            <fullName evidence="19">NAD(P)H-hydrate epimerase</fullName>
            <ecNumber evidence="19">5.1.99.6</ecNumber>
        </recommendedName>
    </domain>
</protein>
<dbReference type="Proteomes" id="UP000018211">
    <property type="component" value="Unassembled WGS sequence"/>
</dbReference>
<dbReference type="NCBIfam" id="TIGR00196">
    <property type="entry name" value="yjeF_cterm"/>
    <property type="match status" value="1"/>
</dbReference>
<feature type="binding site" evidence="17">
    <location>
        <position position="434"/>
    </location>
    <ligand>
        <name>AMP</name>
        <dbReference type="ChEBI" id="CHEBI:456215"/>
    </ligand>
</feature>
<evidence type="ECO:0000256" key="9">
    <source>
        <dbReference type="ARBA" id="ARBA00022958"/>
    </source>
</evidence>